<feature type="transmembrane region" description="Helical" evidence="10">
    <location>
        <begin position="193"/>
        <end position="212"/>
    </location>
</feature>
<sequence length="548" mass="61249">MTSTALSSEAEPSTPPSPPRKDPVRARFLPSDPSPWWLAWLGASLVALFAGALRLFNLGQPERIYFDETYYAKDAYGLWEFGYEHETHEEPIEADDLLNTGNQDIFTGGGDFIVHPPVGKWMIALGDWLWSLFPFGATMTPEGWRFAAALAGTVSVLILVRLATRMTRSLLLGCTAGLIMALDGLHFTLSRIAMVDIFLTLWILAGFTCLVIDRDRTRERLARLAEAGTDMAAVGWLGMRWWRLAAGLCFGLAIGTKWSALFFVAAFGLLTVAWDYGARSSVGQVRPFWRWLGTDAVPAFLQTVVVAGVVYLVSWSGWLFTRGGYNRDYADGMLPDVVPGFLHAPVEGLWSLWDYHRRMMGFHTELTSDHAYISAPWEWLVMRTPVMFHYNGETVGCGTDSCVTSVVSIGTPVIWWISLLALIVMFAWWVTFRDWRAGAVLLAVAAGWLPWFAYPDRPMFLFYALPLLPFLVLAIVLSLGLVMGAGDDSPRFAPYLRAGGGIVYGVVLLLIVAYFAYFYPVLAAYPIDETVWRERLWFDVWIYGNGSS</sequence>
<feature type="transmembrane region" description="Helical" evidence="10">
    <location>
        <begin position="121"/>
        <end position="137"/>
    </location>
</feature>
<evidence type="ECO:0000259" key="13">
    <source>
        <dbReference type="Pfam" id="PF16192"/>
    </source>
</evidence>
<dbReference type="EC" id="2.4.1.-" evidence="10"/>
<evidence type="ECO:0000256" key="1">
    <source>
        <dbReference type="ARBA" id="ARBA00004127"/>
    </source>
</evidence>
<dbReference type="Proteomes" id="UP001356095">
    <property type="component" value="Unassembled WGS sequence"/>
</dbReference>
<evidence type="ECO:0000259" key="12">
    <source>
        <dbReference type="Pfam" id="PF02366"/>
    </source>
</evidence>
<evidence type="ECO:0000313" key="14">
    <source>
        <dbReference type="EMBL" id="MEE2036511.1"/>
    </source>
</evidence>
<dbReference type="Pfam" id="PF16192">
    <property type="entry name" value="PMT_4TMC"/>
    <property type="match status" value="1"/>
</dbReference>
<keyword evidence="4 10" id="KW-0328">Glycosyltransferase</keyword>
<keyword evidence="15" id="KW-1185">Reference proteome</keyword>
<feature type="transmembrane region" description="Helical" evidence="10">
    <location>
        <begin position="37"/>
        <end position="56"/>
    </location>
</feature>
<feature type="transmembrane region" description="Helical" evidence="10">
    <location>
        <begin position="413"/>
        <end position="430"/>
    </location>
</feature>
<name>A0ABU7K2N0_9ACTN</name>
<evidence type="ECO:0000256" key="6">
    <source>
        <dbReference type="ARBA" id="ARBA00022692"/>
    </source>
</evidence>
<feature type="transmembrane region" description="Helical" evidence="10">
    <location>
        <begin position="299"/>
        <end position="320"/>
    </location>
</feature>
<evidence type="ECO:0000256" key="4">
    <source>
        <dbReference type="ARBA" id="ARBA00022676"/>
    </source>
</evidence>
<reference evidence="14 15" key="1">
    <citation type="submission" date="2023-08" db="EMBL/GenBank/DDBJ databases">
        <authorList>
            <person name="Girao M."/>
            <person name="Carvalho M.F."/>
        </authorList>
    </citation>
    <scope>NUCLEOTIDE SEQUENCE [LARGE SCALE GENOMIC DNA]</scope>
    <source>
        <strain evidence="14 15">CT-R113</strain>
    </source>
</reference>
<evidence type="ECO:0000256" key="7">
    <source>
        <dbReference type="ARBA" id="ARBA00022989"/>
    </source>
</evidence>
<dbReference type="PANTHER" id="PTHR10050">
    <property type="entry name" value="DOLICHYL-PHOSPHATE-MANNOSE--PROTEIN MANNOSYLTRANSFERASE"/>
    <property type="match status" value="1"/>
</dbReference>
<evidence type="ECO:0000256" key="5">
    <source>
        <dbReference type="ARBA" id="ARBA00022679"/>
    </source>
</evidence>
<dbReference type="RefSeq" id="WP_330090309.1">
    <property type="nucleotide sequence ID" value="NZ_JAUZMY010000003.1"/>
</dbReference>
<dbReference type="InterPro" id="IPR032421">
    <property type="entry name" value="PMT_4TMC"/>
</dbReference>
<feature type="transmembrane region" description="Helical" evidence="10">
    <location>
        <begin position="460"/>
        <end position="483"/>
    </location>
</feature>
<dbReference type="PANTHER" id="PTHR10050:SF46">
    <property type="entry name" value="PROTEIN O-MANNOSYL-TRANSFERASE 2"/>
    <property type="match status" value="1"/>
</dbReference>
<evidence type="ECO:0000256" key="10">
    <source>
        <dbReference type="RuleBase" id="RU367007"/>
    </source>
</evidence>
<comment type="function">
    <text evidence="10">Protein O-mannosyltransferase that catalyzes the transfer of a single mannose residue from a polyprenol phospho-mannosyl lipidic donor to the hydroxyl group of selected serine and threonine residues in acceptor proteins.</text>
</comment>
<feature type="transmembrane region" description="Helical" evidence="10">
    <location>
        <begin position="170"/>
        <end position="187"/>
    </location>
</feature>
<dbReference type="InterPro" id="IPR003342">
    <property type="entry name" value="ArnT-like_N"/>
</dbReference>
<evidence type="ECO:0000256" key="9">
    <source>
        <dbReference type="ARBA" id="ARBA00093617"/>
    </source>
</evidence>
<dbReference type="Pfam" id="PF02366">
    <property type="entry name" value="PMT"/>
    <property type="match status" value="1"/>
</dbReference>
<protein>
    <recommendedName>
        <fullName evidence="9 10">Polyprenol-phosphate-mannose--protein mannosyltransferase</fullName>
        <ecNumber evidence="10">2.4.1.-</ecNumber>
    </recommendedName>
</protein>
<comment type="similarity">
    <text evidence="3 10">Belongs to the glycosyltransferase 39 family.</text>
</comment>
<keyword evidence="5 10" id="KW-0808">Transferase</keyword>
<feature type="transmembrane region" description="Helical" evidence="10">
    <location>
        <begin position="437"/>
        <end position="454"/>
    </location>
</feature>
<feature type="transmembrane region" description="Helical" evidence="10">
    <location>
        <begin position="143"/>
        <end position="163"/>
    </location>
</feature>
<gene>
    <name evidence="14" type="ORF">Q8791_04645</name>
</gene>
<dbReference type="InterPro" id="IPR027005">
    <property type="entry name" value="PMT-like"/>
</dbReference>
<feature type="domain" description="ArnT-like N-terminal" evidence="12">
    <location>
        <begin position="112"/>
        <end position="272"/>
    </location>
</feature>
<comment type="caution">
    <text evidence="14">The sequence shown here is derived from an EMBL/GenBank/DDBJ whole genome shotgun (WGS) entry which is preliminary data.</text>
</comment>
<proteinExistence type="inferred from homology"/>
<keyword evidence="8 10" id="KW-0472">Membrane</keyword>
<evidence type="ECO:0000256" key="2">
    <source>
        <dbReference type="ARBA" id="ARBA00004922"/>
    </source>
</evidence>
<organism evidence="14 15">
    <name type="scientific">Nocardiopsis codii</name>
    <dbReference type="NCBI Taxonomy" id="3065942"/>
    <lineage>
        <taxon>Bacteria</taxon>
        <taxon>Bacillati</taxon>
        <taxon>Actinomycetota</taxon>
        <taxon>Actinomycetes</taxon>
        <taxon>Streptosporangiales</taxon>
        <taxon>Nocardiopsidaceae</taxon>
        <taxon>Nocardiopsis</taxon>
    </lineage>
</organism>
<feature type="transmembrane region" description="Helical" evidence="10">
    <location>
        <begin position="495"/>
        <end position="519"/>
    </location>
</feature>
<accession>A0ABU7K2N0</accession>
<dbReference type="EMBL" id="JAUZMY010000003">
    <property type="protein sequence ID" value="MEE2036511.1"/>
    <property type="molecule type" value="Genomic_DNA"/>
</dbReference>
<keyword evidence="7 10" id="KW-1133">Transmembrane helix</keyword>
<feature type="region of interest" description="Disordered" evidence="11">
    <location>
        <begin position="1"/>
        <end position="25"/>
    </location>
</feature>
<evidence type="ECO:0000256" key="3">
    <source>
        <dbReference type="ARBA" id="ARBA00007222"/>
    </source>
</evidence>
<evidence type="ECO:0000256" key="8">
    <source>
        <dbReference type="ARBA" id="ARBA00023136"/>
    </source>
</evidence>
<comment type="pathway">
    <text evidence="2 10">Protein modification; protein glycosylation.</text>
</comment>
<evidence type="ECO:0000313" key="15">
    <source>
        <dbReference type="Proteomes" id="UP001356095"/>
    </source>
</evidence>
<keyword evidence="10" id="KW-1003">Cell membrane</keyword>
<keyword evidence="6 10" id="KW-0812">Transmembrane</keyword>
<comment type="subcellular location">
    <subcellularLocation>
        <location evidence="10">Cell membrane</location>
    </subcellularLocation>
    <subcellularLocation>
        <location evidence="1">Endomembrane system</location>
        <topology evidence="1">Multi-pass membrane protein</topology>
    </subcellularLocation>
</comment>
<feature type="domain" description="Protein O-mannosyl-transferase C-terminal four TM" evidence="13">
    <location>
        <begin position="352"/>
        <end position="541"/>
    </location>
</feature>
<evidence type="ECO:0000256" key="11">
    <source>
        <dbReference type="SAM" id="MobiDB-lite"/>
    </source>
</evidence>